<dbReference type="InterPro" id="IPR008979">
    <property type="entry name" value="Galactose-bd-like_sf"/>
</dbReference>
<dbReference type="CDD" id="cd14792">
    <property type="entry name" value="GH27"/>
    <property type="match status" value="1"/>
</dbReference>
<dbReference type="SUPFAM" id="SSF51445">
    <property type="entry name" value="(Trans)glycosidases"/>
    <property type="match status" value="1"/>
</dbReference>
<feature type="signal peptide" evidence="6">
    <location>
        <begin position="1"/>
        <end position="32"/>
    </location>
</feature>
<comment type="similarity">
    <text evidence="1 5">Belongs to the glycosyl hydrolase 27 family.</text>
</comment>
<dbReference type="InterPro" id="IPR017853">
    <property type="entry name" value="GH"/>
</dbReference>
<dbReference type="Proteomes" id="UP000622552">
    <property type="component" value="Unassembled WGS sequence"/>
</dbReference>
<dbReference type="SUPFAM" id="SSF49785">
    <property type="entry name" value="Galactose-binding domain-like"/>
    <property type="match status" value="2"/>
</dbReference>
<dbReference type="InterPro" id="IPR002241">
    <property type="entry name" value="Glyco_hydro_27"/>
</dbReference>
<dbReference type="EC" id="3.2.1.22" evidence="5"/>
<dbReference type="InterPro" id="IPR013785">
    <property type="entry name" value="Aldolase_TIM"/>
</dbReference>
<evidence type="ECO:0000256" key="5">
    <source>
        <dbReference type="RuleBase" id="RU361168"/>
    </source>
</evidence>
<dbReference type="PROSITE" id="PS51175">
    <property type="entry name" value="CBM6"/>
    <property type="match status" value="1"/>
</dbReference>
<accession>A0A8J7KJC1</accession>
<evidence type="ECO:0000256" key="4">
    <source>
        <dbReference type="ARBA" id="ARBA00023295"/>
    </source>
</evidence>
<keyword evidence="2 6" id="KW-0732">Signal</keyword>
<gene>
    <name evidence="8" type="ORF">IW245_002953</name>
</gene>
<evidence type="ECO:0000256" key="2">
    <source>
        <dbReference type="ARBA" id="ARBA00022729"/>
    </source>
</evidence>
<organism evidence="8 9">
    <name type="scientific">Longispora fulva</name>
    <dbReference type="NCBI Taxonomy" id="619741"/>
    <lineage>
        <taxon>Bacteria</taxon>
        <taxon>Bacillati</taxon>
        <taxon>Actinomycetota</taxon>
        <taxon>Actinomycetes</taxon>
        <taxon>Micromonosporales</taxon>
        <taxon>Micromonosporaceae</taxon>
        <taxon>Longispora</taxon>
    </lineage>
</organism>
<comment type="caution">
    <text evidence="8">The sequence shown here is derived from an EMBL/GenBank/DDBJ whole genome shotgun (WGS) entry which is preliminary data.</text>
</comment>
<dbReference type="GO" id="GO:0030246">
    <property type="term" value="F:carbohydrate binding"/>
    <property type="evidence" value="ECO:0007669"/>
    <property type="project" value="InterPro"/>
</dbReference>
<keyword evidence="9" id="KW-1185">Reference proteome</keyword>
<evidence type="ECO:0000259" key="7">
    <source>
        <dbReference type="PROSITE" id="PS51175"/>
    </source>
</evidence>
<dbReference type="Gene3D" id="3.20.20.70">
    <property type="entry name" value="Aldolase class I"/>
    <property type="match status" value="1"/>
</dbReference>
<dbReference type="Gene3D" id="2.60.40.1180">
    <property type="entry name" value="Golgi alpha-mannosidase II"/>
    <property type="match status" value="1"/>
</dbReference>
<dbReference type="PANTHER" id="PTHR11452:SF75">
    <property type="entry name" value="ALPHA-GALACTOSIDASE MEL1"/>
    <property type="match status" value="1"/>
</dbReference>
<dbReference type="InterPro" id="IPR000111">
    <property type="entry name" value="Glyco_hydro_27/36_CS"/>
</dbReference>
<feature type="chain" id="PRO_5038776486" description="Alpha-galactosidase" evidence="6">
    <location>
        <begin position="33"/>
        <end position="678"/>
    </location>
</feature>
<dbReference type="Pfam" id="PF16499">
    <property type="entry name" value="Melibiase_2"/>
    <property type="match status" value="1"/>
</dbReference>
<keyword evidence="4 5" id="KW-0326">Glycosidase</keyword>
<dbReference type="GO" id="GO:0004557">
    <property type="term" value="F:alpha-galactosidase activity"/>
    <property type="evidence" value="ECO:0007669"/>
    <property type="project" value="UniProtKB-EC"/>
</dbReference>
<dbReference type="Pfam" id="PF08305">
    <property type="entry name" value="NPCBM"/>
    <property type="match status" value="1"/>
</dbReference>
<dbReference type="InterPro" id="IPR006311">
    <property type="entry name" value="TAT_signal"/>
</dbReference>
<dbReference type="Gene3D" id="2.60.120.260">
    <property type="entry name" value="Galactose-binding domain-like"/>
    <property type="match status" value="1"/>
</dbReference>
<evidence type="ECO:0000256" key="3">
    <source>
        <dbReference type="ARBA" id="ARBA00022801"/>
    </source>
</evidence>
<evidence type="ECO:0000313" key="9">
    <source>
        <dbReference type="Proteomes" id="UP000622552"/>
    </source>
</evidence>
<dbReference type="RefSeq" id="WP_197003692.1">
    <property type="nucleotide sequence ID" value="NZ_BONS01000016.1"/>
</dbReference>
<keyword evidence="3 5" id="KW-0378">Hydrolase</keyword>
<name>A0A8J7KJC1_9ACTN</name>
<dbReference type="EMBL" id="JADOUF010000001">
    <property type="protein sequence ID" value="MBG6136759.1"/>
    <property type="molecule type" value="Genomic_DNA"/>
</dbReference>
<dbReference type="PROSITE" id="PS00512">
    <property type="entry name" value="ALPHA_GALACTOSIDASE"/>
    <property type="match status" value="1"/>
</dbReference>
<dbReference type="Pfam" id="PF16990">
    <property type="entry name" value="CBM_35"/>
    <property type="match status" value="1"/>
</dbReference>
<dbReference type="SUPFAM" id="SSF51011">
    <property type="entry name" value="Glycosyl hydrolase domain"/>
    <property type="match status" value="1"/>
</dbReference>
<dbReference type="GO" id="GO:0005975">
    <property type="term" value="P:carbohydrate metabolic process"/>
    <property type="evidence" value="ECO:0007669"/>
    <property type="project" value="InterPro"/>
</dbReference>
<dbReference type="CDD" id="cd04081">
    <property type="entry name" value="CBM35_galactosidase-like"/>
    <property type="match status" value="1"/>
</dbReference>
<dbReference type="InterPro" id="IPR005084">
    <property type="entry name" value="CBM6"/>
</dbReference>
<dbReference type="InterPro" id="IPR038637">
    <property type="entry name" value="NPCBM_sf"/>
</dbReference>
<reference evidence="8" key="1">
    <citation type="submission" date="2020-11" db="EMBL/GenBank/DDBJ databases">
        <title>Sequencing the genomes of 1000 actinobacteria strains.</title>
        <authorList>
            <person name="Klenk H.-P."/>
        </authorList>
    </citation>
    <scope>NUCLEOTIDE SEQUENCE</scope>
    <source>
        <strain evidence="8">DSM 45356</strain>
    </source>
</reference>
<dbReference type="AlphaFoldDB" id="A0A8J7KJC1"/>
<comment type="catalytic activity">
    <reaction evidence="5">
        <text>Hydrolysis of terminal, non-reducing alpha-D-galactose residues in alpha-D-galactosides, including galactose oligosaccharides, galactomannans and galactolipids.</text>
        <dbReference type="EC" id="3.2.1.22"/>
    </reaction>
</comment>
<dbReference type="InterPro" id="IPR013222">
    <property type="entry name" value="Glyco_hyd_98_carb-bd"/>
</dbReference>
<dbReference type="InterPro" id="IPR041233">
    <property type="entry name" value="Melibiase_C"/>
</dbReference>
<protein>
    <recommendedName>
        <fullName evidence="5">Alpha-galactosidase</fullName>
        <ecNumber evidence="5">3.2.1.22</ecNumber>
    </recommendedName>
    <alternativeName>
        <fullName evidence="5">Melibiase</fullName>
    </alternativeName>
</protein>
<dbReference type="SMART" id="SM00776">
    <property type="entry name" value="NPCBM"/>
    <property type="match status" value="1"/>
</dbReference>
<dbReference type="Gene3D" id="2.60.120.1060">
    <property type="entry name" value="NPCBM/NEW2 domain"/>
    <property type="match status" value="1"/>
</dbReference>
<dbReference type="InterPro" id="IPR013780">
    <property type="entry name" value="Glyco_hydro_b"/>
</dbReference>
<dbReference type="PROSITE" id="PS51318">
    <property type="entry name" value="TAT"/>
    <property type="match status" value="1"/>
</dbReference>
<proteinExistence type="inferred from homology"/>
<dbReference type="PRINTS" id="PR00740">
    <property type="entry name" value="GLHYDRLASE27"/>
</dbReference>
<evidence type="ECO:0000313" key="8">
    <source>
        <dbReference type="EMBL" id="MBG6136759.1"/>
    </source>
</evidence>
<evidence type="ECO:0000256" key="6">
    <source>
        <dbReference type="SAM" id="SignalP"/>
    </source>
</evidence>
<dbReference type="FunFam" id="3.20.20.70:FF:000197">
    <property type="entry name" value="Alpha-galactosidase"/>
    <property type="match status" value="1"/>
</dbReference>
<dbReference type="Pfam" id="PF17801">
    <property type="entry name" value="Melibiase_C"/>
    <property type="match status" value="1"/>
</dbReference>
<sequence length="678" mass="69133">MSAPLPRRSLAAGVAALFLAAVSVAGTAPAVASDNGLALTPQMGWNSWNAFHCSIDETKIKGAADALVSTGLSAAGYTYVNVDDCWQAGTRDANGRLQADPTRFPAGIKALADYVHGKGLKFGIYATPGTRTCGNIYNGYPGALGSKGHEALDARTFADWGVDYLKYDWCLANEDGVDPQAGFTLMRDSLKDAGRPILYSIHREPQLPVDSWRADVANSWRTTPDIGDSWGSMIGIAHANQPLAGYARPGAWNDPDMLEVGNGGMTATEYRTHMSLWAEMAAPLLVGTNLATASSSTVGILTNADVLAVSQDTLGKQGTVVSSSGGLVVMSRPLADGSRAVTLTNETGSTATIATTASALGIGGSSSYTLKDLWSKATTRTVGSVSASVPSHATVMYRVTPAAGSTVYLSDLQPTSSTNGWGPVEKDTSVGEAAAGDGHTLTVNGTTYAKGLGAHAASDVRYALGSGCTTVTADVGVDDEKTTAGSVVFQIWKDTTKVADSGVKTYTQAATHLTADVTGGSTLRLVVTDAGDGVGSDHADWGNAQLTCGTGTGSAPVSVEAEKGTRGGAATAPNCSACSGGAKVGFLGNGAGNDVTLSVTVPAAGTRQLGVAYLTSGARSFSVSVNGGAAIQLTLDGSSWDIPLNSALVDVALNAGANTIRFYNASGPAPDLDMITVF</sequence>
<evidence type="ECO:0000256" key="1">
    <source>
        <dbReference type="ARBA" id="ARBA00009743"/>
    </source>
</evidence>
<dbReference type="PANTHER" id="PTHR11452">
    <property type="entry name" value="ALPHA-GALACTOSIDASE/ALPHA-N-ACETYLGALACTOSAMINIDASE"/>
    <property type="match status" value="1"/>
</dbReference>
<keyword evidence="5" id="KW-1015">Disulfide bond</keyword>
<feature type="domain" description="CBM6" evidence="7">
    <location>
        <begin position="557"/>
        <end position="678"/>
    </location>
</feature>